<feature type="region of interest" description="Disordered" evidence="1">
    <location>
        <begin position="110"/>
        <end position="129"/>
    </location>
</feature>
<dbReference type="STRING" id="268505.A0A2A9PAT1"/>
<name>A0A2A9PAT1_OPHUN</name>
<proteinExistence type="predicted"/>
<reference evidence="3 4" key="1">
    <citation type="journal article" date="2015" name="BMC Genomics">
        <title>Gene expression during zombie ant biting behavior reflects the complexity underlying fungal parasitic behavioral manipulation.</title>
        <authorList>
            <person name="de Bekker C."/>
            <person name="Ohm R.A."/>
            <person name="Loreto R.G."/>
            <person name="Sebastian A."/>
            <person name="Albert I."/>
            <person name="Merrow M."/>
            <person name="Brachmann A."/>
            <person name="Hughes D.P."/>
        </authorList>
    </citation>
    <scope>NUCLEOTIDE SEQUENCE [LARGE SCALE GENOMIC DNA]</scope>
    <source>
        <strain evidence="3 4">SC16a</strain>
    </source>
</reference>
<sequence>MTNSTTTLYSATIAVNAIRALFMEQDKHLLGLTDDEEIRHEEDEVAASPSIGTRIGIALGVTVLALLSLGAISFCLLRWRHSRRRKAKRLVLHELGVVRECRSRTRESYEPDTGFDIHDRGRAAGGECQ</sequence>
<evidence type="ECO:0000313" key="3">
    <source>
        <dbReference type="EMBL" id="PFH58003.1"/>
    </source>
</evidence>
<keyword evidence="2" id="KW-0472">Membrane</keyword>
<dbReference type="EMBL" id="LAZP02000340">
    <property type="protein sequence ID" value="PFH58003.1"/>
    <property type="molecule type" value="Genomic_DNA"/>
</dbReference>
<evidence type="ECO:0000256" key="1">
    <source>
        <dbReference type="SAM" id="MobiDB-lite"/>
    </source>
</evidence>
<keyword evidence="2" id="KW-0812">Transmembrane</keyword>
<reference evidence="3 4" key="2">
    <citation type="journal article" date="2017" name="Sci. Rep.">
        <title>Ant-infecting Ophiocordyceps genomes reveal a high diversity of potential behavioral manipulation genes and a possible major role for enterotoxins.</title>
        <authorList>
            <person name="de Bekker C."/>
            <person name="Ohm R.A."/>
            <person name="Evans H.C."/>
            <person name="Brachmann A."/>
            <person name="Hughes D.P."/>
        </authorList>
    </citation>
    <scope>NUCLEOTIDE SEQUENCE [LARGE SCALE GENOMIC DNA]</scope>
    <source>
        <strain evidence="3 4">SC16a</strain>
    </source>
</reference>
<dbReference type="AlphaFoldDB" id="A0A2A9PAT1"/>
<dbReference type="Proteomes" id="UP000037136">
    <property type="component" value="Unassembled WGS sequence"/>
</dbReference>
<comment type="caution">
    <text evidence="3">The sequence shown here is derived from an EMBL/GenBank/DDBJ whole genome shotgun (WGS) entry which is preliminary data.</text>
</comment>
<feature type="compositionally biased region" description="Basic and acidic residues" evidence="1">
    <location>
        <begin position="110"/>
        <end position="122"/>
    </location>
</feature>
<feature type="transmembrane region" description="Helical" evidence="2">
    <location>
        <begin position="55"/>
        <end position="79"/>
    </location>
</feature>
<accession>A0A2A9PAT1</accession>
<dbReference type="OrthoDB" id="4770059at2759"/>
<protein>
    <submittedName>
        <fullName evidence="3">Uncharacterized protein</fullName>
    </submittedName>
</protein>
<evidence type="ECO:0000256" key="2">
    <source>
        <dbReference type="SAM" id="Phobius"/>
    </source>
</evidence>
<evidence type="ECO:0000313" key="4">
    <source>
        <dbReference type="Proteomes" id="UP000037136"/>
    </source>
</evidence>
<keyword evidence="2" id="KW-1133">Transmembrane helix</keyword>
<keyword evidence="4" id="KW-1185">Reference proteome</keyword>
<organism evidence="3 4">
    <name type="scientific">Ophiocordyceps unilateralis</name>
    <name type="common">Zombie-ant fungus</name>
    <name type="synonym">Torrubia unilateralis</name>
    <dbReference type="NCBI Taxonomy" id="268505"/>
    <lineage>
        <taxon>Eukaryota</taxon>
        <taxon>Fungi</taxon>
        <taxon>Dikarya</taxon>
        <taxon>Ascomycota</taxon>
        <taxon>Pezizomycotina</taxon>
        <taxon>Sordariomycetes</taxon>
        <taxon>Hypocreomycetidae</taxon>
        <taxon>Hypocreales</taxon>
        <taxon>Ophiocordycipitaceae</taxon>
        <taxon>Ophiocordyceps</taxon>
    </lineage>
</organism>
<gene>
    <name evidence="3" type="ORF">XA68_14298</name>
</gene>